<evidence type="ECO:0000256" key="1">
    <source>
        <dbReference type="ARBA" id="ARBA00023172"/>
    </source>
</evidence>
<gene>
    <name evidence="4" type="ORF">DES52_111167</name>
</gene>
<dbReference type="InterPro" id="IPR001005">
    <property type="entry name" value="SANT/Myb"/>
</dbReference>
<dbReference type="CDD" id="cd01189">
    <property type="entry name" value="INT_ICEBs1_C_like"/>
    <property type="match status" value="1"/>
</dbReference>
<keyword evidence="1" id="KW-0233">DNA recombination</keyword>
<dbReference type="PANTHER" id="PTHR30349:SF64">
    <property type="entry name" value="PROPHAGE INTEGRASE INTD-RELATED"/>
    <property type="match status" value="1"/>
</dbReference>
<dbReference type="InterPro" id="IPR050090">
    <property type="entry name" value="Tyrosine_recombinase_XerCD"/>
</dbReference>
<sequence length="241" mass="27991">MVLHSALKHAMTLELIPRNVADIVKPERPRDEDAREWTASVWTREEARRFAPVVKEDRWGRLLLMLLHTGMRRGEACALRWANVDFEKRELHVRESLDHKGNVTTPKTAKSRRTLALSDEAHALLMYHREQQQIERAAQGGRWKEHGMVFPSTVGTPQRGDNLRRHFVMLCDQAGLPRIRIHDLRHTFTSLMLAVGAPLTIISEKSGHEDPDFTWKRYGHTYKSEHERWALSLSELTREEA</sequence>
<evidence type="ECO:0000259" key="3">
    <source>
        <dbReference type="PROSITE" id="PS51898"/>
    </source>
</evidence>
<comment type="caution">
    <text evidence="4">The sequence shown here is derived from an EMBL/GenBank/DDBJ whole genome shotgun (WGS) entry which is preliminary data.</text>
</comment>
<accession>A0A318SG33</accession>
<dbReference type="Proteomes" id="UP000248326">
    <property type="component" value="Unassembled WGS sequence"/>
</dbReference>
<organism evidence="4 5">
    <name type="scientific">Deinococcus yavapaiensis KR-236</name>
    <dbReference type="NCBI Taxonomy" id="694435"/>
    <lineage>
        <taxon>Bacteria</taxon>
        <taxon>Thermotogati</taxon>
        <taxon>Deinococcota</taxon>
        <taxon>Deinococci</taxon>
        <taxon>Deinococcales</taxon>
        <taxon>Deinococcaceae</taxon>
        <taxon>Deinococcus</taxon>
    </lineage>
</organism>
<dbReference type="InterPro" id="IPR011010">
    <property type="entry name" value="DNA_brk_join_enz"/>
</dbReference>
<evidence type="ECO:0000313" key="5">
    <source>
        <dbReference type="Proteomes" id="UP000248326"/>
    </source>
</evidence>
<dbReference type="SUPFAM" id="SSF56349">
    <property type="entry name" value="DNA breaking-rejoining enzymes"/>
    <property type="match status" value="1"/>
</dbReference>
<name>A0A318SG33_9DEIO</name>
<evidence type="ECO:0000259" key="2">
    <source>
        <dbReference type="PROSITE" id="PS50090"/>
    </source>
</evidence>
<dbReference type="PANTHER" id="PTHR30349">
    <property type="entry name" value="PHAGE INTEGRASE-RELATED"/>
    <property type="match status" value="1"/>
</dbReference>
<feature type="domain" description="Myb-like" evidence="2">
    <location>
        <begin position="42"/>
        <end position="85"/>
    </location>
</feature>
<feature type="domain" description="Tyr recombinase" evidence="3">
    <location>
        <begin position="37"/>
        <end position="232"/>
    </location>
</feature>
<dbReference type="Gene3D" id="1.10.443.10">
    <property type="entry name" value="Intergrase catalytic core"/>
    <property type="match status" value="1"/>
</dbReference>
<dbReference type="EMBL" id="QJSX01000011">
    <property type="protein sequence ID" value="PYE52994.1"/>
    <property type="molecule type" value="Genomic_DNA"/>
</dbReference>
<dbReference type="InterPro" id="IPR002104">
    <property type="entry name" value="Integrase_catalytic"/>
</dbReference>
<dbReference type="GO" id="GO:0003677">
    <property type="term" value="F:DNA binding"/>
    <property type="evidence" value="ECO:0007669"/>
    <property type="project" value="InterPro"/>
</dbReference>
<evidence type="ECO:0000313" key="4">
    <source>
        <dbReference type="EMBL" id="PYE52994.1"/>
    </source>
</evidence>
<dbReference type="PROSITE" id="PS51898">
    <property type="entry name" value="TYR_RECOMBINASE"/>
    <property type="match status" value="1"/>
</dbReference>
<dbReference type="GO" id="GO:0006310">
    <property type="term" value="P:DNA recombination"/>
    <property type="evidence" value="ECO:0007669"/>
    <property type="project" value="UniProtKB-KW"/>
</dbReference>
<dbReference type="InterPro" id="IPR013762">
    <property type="entry name" value="Integrase-like_cat_sf"/>
</dbReference>
<reference evidence="4 5" key="1">
    <citation type="submission" date="2018-06" db="EMBL/GenBank/DDBJ databases">
        <title>Genomic Encyclopedia of Type Strains, Phase IV (KMG-IV): sequencing the most valuable type-strain genomes for metagenomic binning, comparative biology and taxonomic classification.</title>
        <authorList>
            <person name="Goeker M."/>
        </authorList>
    </citation>
    <scope>NUCLEOTIDE SEQUENCE [LARGE SCALE GENOMIC DNA]</scope>
    <source>
        <strain evidence="4 5">DSM 18048</strain>
    </source>
</reference>
<dbReference type="PROSITE" id="PS50090">
    <property type="entry name" value="MYB_LIKE"/>
    <property type="match status" value="1"/>
</dbReference>
<keyword evidence="5" id="KW-1185">Reference proteome</keyword>
<dbReference type="Pfam" id="PF00589">
    <property type="entry name" value="Phage_integrase"/>
    <property type="match status" value="1"/>
</dbReference>
<protein>
    <submittedName>
        <fullName evidence="4">Phage integrase family protein</fullName>
    </submittedName>
</protein>
<dbReference type="AlphaFoldDB" id="A0A318SG33"/>
<proteinExistence type="predicted"/>
<dbReference type="GO" id="GO:0015074">
    <property type="term" value="P:DNA integration"/>
    <property type="evidence" value="ECO:0007669"/>
    <property type="project" value="InterPro"/>
</dbReference>